<dbReference type="EMBL" id="JACRST010000004">
    <property type="protein sequence ID" value="MBC8546166.1"/>
    <property type="molecule type" value="Genomic_DNA"/>
</dbReference>
<dbReference type="Gene3D" id="3.40.50.450">
    <property type="match status" value="1"/>
</dbReference>
<protein>
    <submittedName>
        <fullName evidence="1">DUF1273 family protein</fullName>
    </submittedName>
</protein>
<sequence length="152" mass="16738">MTCCFTGHRALPPEEIPAIKKRLEDAVADVIGRGADTFLAGGALGFDTLAAQTVLAMRAQHPQTRLILVLPCRDQAKFWGPADREAYEWVKAGADRVIYTAQTYRRGCMHLRNRYLAEHSDCCICYLTQPAGGTRYTVAACRARGLPVLNLA</sequence>
<dbReference type="PANTHER" id="PTHR38440:SF1">
    <property type="entry name" value="UPF0398 PROTEIN SPR0331"/>
    <property type="match status" value="1"/>
</dbReference>
<dbReference type="RefSeq" id="WP_249282319.1">
    <property type="nucleotide sequence ID" value="NZ_JACRST010000004.1"/>
</dbReference>
<gene>
    <name evidence="1" type="ORF">H8711_04350</name>
</gene>
<accession>A0A926DWQ5</accession>
<keyword evidence="2" id="KW-1185">Reference proteome</keyword>
<dbReference type="Proteomes" id="UP000653127">
    <property type="component" value="Unassembled WGS sequence"/>
</dbReference>
<dbReference type="Pfam" id="PF06908">
    <property type="entry name" value="YpsA"/>
    <property type="match status" value="1"/>
</dbReference>
<comment type="caution">
    <text evidence="1">The sequence shown here is derived from an EMBL/GenBank/DDBJ whole genome shotgun (WGS) entry which is preliminary data.</text>
</comment>
<evidence type="ECO:0000313" key="1">
    <source>
        <dbReference type="EMBL" id="MBC8546166.1"/>
    </source>
</evidence>
<dbReference type="InterPro" id="IPR010697">
    <property type="entry name" value="YspA"/>
</dbReference>
<reference evidence="1" key="1">
    <citation type="submission" date="2020-08" db="EMBL/GenBank/DDBJ databases">
        <title>Genome public.</title>
        <authorList>
            <person name="Liu C."/>
            <person name="Sun Q."/>
        </authorList>
    </citation>
    <scope>NUCLEOTIDE SEQUENCE</scope>
    <source>
        <strain evidence="1">NSJ-31</strain>
    </source>
</reference>
<name>A0A926DWQ5_9FIRM</name>
<evidence type="ECO:0000313" key="2">
    <source>
        <dbReference type="Proteomes" id="UP000653127"/>
    </source>
</evidence>
<proteinExistence type="predicted"/>
<organism evidence="1 2">
    <name type="scientific">Ligaoa zhengdingensis</name>
    <dbReference type="NCBI Taxonomy" id="2763658"/>
    <lineage>
        <taxon>Bacteria</taxon>
        <taxon>Bacillati</taxon>
        <taxon>Bacillota</taxon>
        <taxon>Clostridia</taxon>
        <taxon>Eubacteriales</taxon>
        <taxon>Oscillospiraceae</taxon>
        <taxon>Ligaoa</taxon>
    </lineage>
</organism>
<dbReference type="AlphaFoldDB" id="A0A926DWQ5"/>
<dbReference type="PANTHER" id="PTHR38440">
    <property type="entry name" value="UPF0398 PROTEIN YPSA"/>
    <property type="match status" value="1"/>
</dbReference>
<dbReference type="SUPFAM" id="SSF102405">
    <property type="entry name" value="MCP/YpsA-like"/>
    <property type="match status" value="1"/>
</dbReference>